<dbReference type="SUPFAM" id="SSF55068">
    <property type="entry name" value="Peptide methionine sulfoxide reductase"/>
    <property type="match status" value="1"/>
</dbReference>
<organism evidence="9 10">
    <name type="scientific">Alistipes putredinis</name>
    <dbReference type="NCBI Taxonomy" id="28117"/>
    <lineage>
        <taxon>Bacteria</taxon>
        <taxon>Pseudomonadati</taxon>
        <taxon>Bacteroidota</taxon>
        <taxon>Bacteroidia</taxon>
        <taxon>Bacteroidales</taxon>
        <taxon>Rikenellaceae</taxon>
        <taxon>Alistipes</taxon>
    </lineage>
</organism>
<feature type="domain" description="MsrB" evidence="8">
    <location>
        <begin position="1"/>
        <end position="117"/>
    </location>
</feature>
<accession>A0A1Q6F493</accession>
<dbReference type="GO" id="GO:0033744">
    <property type="term" value="F:L-methionine:thioredoxin-disulfide S-oxidoreductase activity"/>
    <property type="evidence" value="ECO:0007669"/>
    <property type="project" value="RHEA"/>
</dbReference>
<gene>
    <name evidence="7" type="primary">msrA</name>
    <name evidence="9" type="ORF">BHV66_08095</name>
</gene>
<dbReference type="PANTHER" id="PTHR43774">
    <property type="entry name" value="PEPTIDE METHIONINE SULFOXIDE REDUCTASE"/>
    <property type="match status" value="1"/>
</dbReference>
<dbReference type="AlphaFoldDB" id="A0A1Q6F493"/>
<protein>
    <recommendedName>
        <fullName evidence="7">Peptide methionine sulfoxide reductase MsrA</fullName>
        <shortName evidence="7">Protein-methionine-S-oxide reductase</shortName>
        <ecNumber evidence="7">1.8.4.11</ecNumber>
    </recommendedName>
    <alternativeName>
        <fullName evidence="7">Peptide-methionine (S)-S-oxide reductase</fullName>
        <shortName evidence="7">Peptide Met(O) reductase</shortName>
    </alternativeName>
</protein>
<name>A0A1Q6F493_9BACT</name>
<evidence type="ECO:0000256" key="6">
    <source>
        <dbReference type="ARBA" id="ARBA00048782"/>
    </source>
</evidence>
<proteinExistence type="inferred from homology"/>
<dbReference type="Gene3D" id="2.170.150.20">
    <property type="entry name" value="Peptide methionine sulfoxide reductase"/>
    <property type="match status" value="1"/>
</dbReference>
<dbReference type="EC" id="1.8.4.11" evidence="7"/>
<comment type="similarity">
    <text evidence="7">Belongs to the MsrA Met sulfoxide reductase family.</text>
</comment>
<dbReference type="NCBIfam" id="TIGR00401">
    <property type="entry name" value="msrA"/>
    <property type="match status" value="1"/>
</dbReference>
<comment type="catalytic activity">
    <reaction evidence="5">
        <text>L-methionyl-[protein] + [thioredoxin]-disulfide + H2O = L-methionyl-(R)-S-oxide-[protein] + [thioredoxin]-dithiol</text>
        <dbReference type="Rhea" id="RHEA:24164"/>
        <dbReference type="Rhea" id="RHEA-COMP:10698"/>
        <dbReference type="Rhea" id="RHEA-COMP:10700"/>
        <dbReference type="Rhea" id="RHEA-COMP:12313"/>
        <dbReference type="Rhea" id="RHEA-COMP:12314"/>
        <dbReference type="ChEBI" id="CHEBI:15377"/>
        <dbReference type="ChEBI" id="CHEBI:16044"/>
        <dbReference type="ChEBI" id="CHEBI:29950"/>
        <dbReference type="ChEBI" id="CHEBI:45764"/>
        <dbReference type="ChEBI" id="CHEBI:50058"/>
        <dbReference type="EC" id="1.8.4.12"/>
    </reaction>
</comment>
<dbReference type="NCBIfam" id="NF004036">
    <property type="entry name" value="PRK05508.1"/>
    <property type="match status" value="1"/>
</dbReference>
<dbReference type="HAMAP" id="MF_01401">
    <property type="entry name" value="MsrA"/>
    <property type="match status" value="1"/>
</dbReference>
<evidence type="ECO:0000256" key="1">
    <source>
        <dbReference type="ARBA" id="ARBA00023002"/>
    </source>
</evidence>
<dbReference type="Proteomes" id="UP000187417">
    <property type="component" value="Unassembled WGS sequence"/>
</dbReference>
<evidence type="ECO:0000256" key="2">
    <source>
        <dbReference type="ARBA" id="ARBA00023268"/>
    </source>
</evidence>
<dbReference type="InterPro" id="IPR002569">
    <property type="entry name" value="Met_Sox_Rdtase_MsrA_dom"/>
</dbReference>
<evidence type="ECO:0000259" key="8">
    <source>
        <dbReference type="PROSITE" id="PS51790"/>
    </source>
</evidence>
<dbReference type="Gene3D" id="3.30.1060.10">
    <property type="entry name" value="Peptide methionine sulphoxide reductase MsrA"/>
    <property type="match status" value="1"/>
</dbReference>
<dbReference type="SUPFAM" id="SSF51316">
    <property type="entry name" value="Mss4-like"/>
    <property type="match status" value="1"/>
</dbReference>
<reference evidence="9 10" key="1">
    <citation type="journal article" date="2016" name="Nat. Biotechnol.">
        <title>Measurement of bacterial replication rates in microbial communities.</title>
        <authorList>
            <person name="Brown C.T."/>
            <person name="Olm M.R."/>
            <person name="Thomas B.C."/>
            <person name="Banfield J.F."/>
        </authorList>
    </citation>
    <scope>NUCLEOTIDE SEQUENCE [LARGE SCALE GENOMIC DNA]</scope>
    <source>
        <strain evidence="9">CAG:67_53_122</strain>
    </source>
</reference>
<dbReference type="Pfam" id="PF01641">
    <property type="entry name" value="SelR"/>
    <property type="match status" value="1"/>
</dbReference>
<comment type="function">
    <text evidence="3 7">Has an important function as a repair enzyme for proteins that have been inactivated by oxidation. Catalyzes the reversible oxidation-reduction of methionine sulfoxide in proteins to methionine.</text>
</comment>
<dbReference type="PANTHER" id="PTHR43774:SF1">
    <property type="entry name" value="PEPTIDE METHIONINE SULFOXIDE REDUCTASE MSRA 2"/>
    <property type="match status" value="1"/>
</dbReference>
<evidence type="ECO:0000313" key="10">
    <source>
        <dbReference type="Proteomes" id="UP000187417"/>
    </source>
</evidence>
<dbReference type="RefSeq" id="WP_278339417.1">
    <property type="nucleotide sequence ID" value="NZ_CAJJWD010000012.1"/>
</dbReference>
<dbReference type="NCBIfam" id="NF004042">
    <property type="entry name" value="PRK05550.1"/>
    <property type="match status" value="1"/>
</dbReference>
<dbReference type="GO" id="GO:0008113">
    <property type="term" value="F:peptide-methionine (S)-S-oxide reductase activity"/>
    <property type="evidence" value="ECO:0007669"/>
    <property type="project" value="UniProtKB-UniRule"/>
</dbReference>
<dbReference type="EMBL" id="MNQH01000033">
    <property type="protein sequence ID" value="OKY93724.1"/>
    <property type="molecule type" value="Genomic_DNA"/>
</dbReference>
<dbReference type="InterPro" id="IPR002579">
    <property type="entry name" value="Met_Sox_Rdtase_MsrB_dom"/>
</dbReference>
<evidence type="ECO:0000256" key="3">
    <source>
        <dbReference type="ARBA" id="ARBA00024679"/>
    </source>
</evidence>
<comment type="caution">
    <text evidence="9">The sequence shown here is derived from an EMBL/GenBank/DDBJ whole genome shotgun (WGS) entry which is preliminary data.</text>
</comment>
<dbReference type="GO" id="GO:0033743">
    <property type="term" value="F:peptide-methionine (R)-S-oxide reductase activity"/>
    <property type="evidence" value="ECO:0007669"/>
    <property type="project" value="UniProtKB-EC"/>
</dbReference>
<dbReference type="InterPro" id="IPR036509">
    <property type="entry name" value="Met_Sox_Rdtase_MsrA_sf"/>
</dbReference>
<dbReference type="Pfam" id="PF01625">
    <property type="entry name" value="PMSR"/>
    <property type="match status" value="1"/>
</dbReference>
<dbReference type="STRING" id="28117.BHV66_08095"/>
<dbReference type="InterPro" id="IPR011057">
    <property type="entry name" value="Mss4-like_sf"/>
</dbReference>
<keyword evidence="1 7" id="KW-0560">Oxidoreductase</keyword>
<evidence type="ECO:0000313" key="9">
    <source>
        <dbReference type="EMBL" id="OKY93724.1"/>
    </source>
</evidence>
<dbReference type="NCBIfam" id="TIGR00357">
    <property type="entry name" value="peptide-methionine (R)-S-oxide reductase MsrB"/>
    <property type="match status" value="1"/>
</dbReference>
<keyword evidence="2" id="KW-0511">Multifunctional enzyme</keyword>
<dbReference type="PROSITE" id="PS51790">
    <property type="entry name" value="MSRB"/>
    <property type="match status" value="1"/>
</dbReference>
<comment type="catalytic activity">
    <reaction evidence="6 7">
        <text>[thioredoxin]-disulfide + L-methionine + H2O = L-methionine (S)-S-oxide + [thioredoxin]-dithiol</text>
        <dbReference type="Rhea" id="RHEA:19993"/>
        <dbReference type="Rhea" id="RHEA-COMP:10698"/>
        <dbReference type="Rhea" id="RHEA-COMP:10700"/>
        <dbReference type="ChEBI" id="CHEBI:15377"/>
        <dbReference type="ChEBI" id="CHEBI:29950"/>
        <dbReference type="ChEBI" id="CHEBI:50058"/>
        <dbReference type="ChEBI" id="CHEBI:57844"/>
        <dbReference type="ChEBI" id="CHEBI:58772"/>
        <dbReference type="EC" id="1.8.4.11"/>
    </reaction>
</comment>
<feature type="active site" evidence="7">
    <location>
        <position position="158"/>
    </location>
</feature>
<evidence type="ECO:0000256" key="4">
    <source>
        <dbReference type="ARBA" id="ARBA00047806"/>
    </source>
</evidence>
<comment type="catalytic activity">
    <reaction evidence="4 7">
        <text>L-methionyl-[protein] + [thioredoxin]-disulfide + H2O = L-methionyl-(S)-S-oxide-[protein] + [thioredoxin]-dithiol</text>
        <dbReference type="Rhea" id="RHEA:14217"/>
        <dbReference type="Rhea" id="RHEA-COMP:10698"/>
        <dbReference type="Rhea" id="RHEA-COMP:10700"/>
        <dbReference type="Rhea" id="RHEA-COMP:12313"/>
        <dbReference type="Rhea" id="RHEA-COMP:12315"/>
        <dbReference type="ChEBI" id="CHEBI:15377"/>
        <dbReference type="ChEBI" id="CHEBI:16044"/>
        <dbReference type="ChEBI" id="CHEBI:29950"/>
        <dbReference type="ChEBI" id="CHEBI:44120"/>
        <dbReference type="ChEBI" id="CHEBI:50058"/>
        <dbReference type="EC" id="1.8.4.11"/>
    </reaction>
</comment>
<sequence length="307" mass="34471">MKPLTPEEERVIVRKGTEAPFSGKYYLHDEDGTYRCRRCGAPLYRSQDKFDAGCGWPSFDDEIPGAVRREPDADGRRTEILCAKCGAHLGHVFTGEGFTAKNTRHCVNSLSLDFVPVAVPTVPVTDPAAVSAEKPENTSSAEPPKSVQTERAIFAGGCFWGVEYMLGKVDGVKSIRSGYIGGHTENPTYEQVCSHKTGHAEAVEVEFDPSKVSYETLARLFFEIHDPTQLDGQGPDLGDQYRSEIFYTTPEQKEVAERLIRILKEKGYSVVTDVTPASHFWPAEQYHQNYYNRKGTQPYCHRYTKRF</sequence>
<evidence type="ECO:0000256" key="7">
    <source>
        <dbReference type="HAMAP-Rule" id="MF_01401"/>
    </source>
</evidence>
<evidence type="ECO:0000256" key="5">
    <source>
        <dbReference type="ARBA" id="ARBA00048488"/>
    </source>
</evidence>